<dbReference type="Gene3D" id="2.40.170.20">
    <property type="entry name" value="TonB-dependent receptor, beta-barrel domain"/>
    <property type="match status" value="1"/>
</dbReference>
<keyword evidence="8" id="KW-0408">Iron</keyword>
<dbReference type="PROSITE" id="PS52016">
    <property type="entry name" value="TONB_DEPENDENT_REC_3"/>
    <property type="match status" value="1"/>
</dbReference>
<evidence type="ECO:0000256" key="2">
    <source>
        <dbReference type="ARBA" id="ARBA00009810"/>
    </source>
</evidence>
<dbReference type="GO" id="GO:0038023">
    <property type="term" value="F:signaling receptor activity"/>
    <property type="evidence" value="ECO:0007669"/>
    <property type="project" value="InterPro"/>
</dbReference>
<dbReference type="RefSeq" id="WP_153509328.1">
    <property type="nucleotide sequence ID" value="NZ_CP045652.1"/>
</dbReference>
<dbReference type="AlphaFoldDB" id="A0A5Q0Q6M6"/>
<keyword evidence="11 14" id="KW-0472">Membrane</keyword>
<reference evidence="19 20" key="1">
    <citation type="submission" date="2019-10" db="EMBL/GenBank/DDBJ databases">
        <authorList>
            <person name="Dong K."/>
        </authorList>
    </citation>
    <scope>NUCLEOTIDE SEQUENCE [LARGE SCALE GENOMIC DNA]</scope>
    <source>
        <strain evidence="20">dk4302</strain>
    </source>
</reference>
<dbReference type="Gene3D" id="2.60.40.1120">
    <property type="entry name" value="Carboxypeptidase-like, regulatory domain"/>
    <property type="match status" value="1"/>
</dbReference>
<evidence type="ECO:0000256" key="6">
    <source>
        <dbReference type="ARBA" id="ARBA00022692"/>
    </source>
</evidence>
<keyword evidence="12 19" id="KW-0675">Receptor</keyword>
<dbReference type="KEGG" id="sphe:GFH32_01105"/>
<evidence type="ECO:0000256" key="9">
    <source>
        <dbReference type="ARBA" id="ARBA00023065"/>
    </source>
</evidence>
<dbReference type="SUPFAM" id="SSF56935">
    <property type="entry name" value="Porins"/>
    <property type="match status" value="1"/>
</dbReference>
<protein>
    <submittedName>
        <fullName evidence="19">TonB-dependent siderophore receptor</fullName>
    </submittedName>
</protein>
<dbReference type="InterPro" id="IPR008969">
    <property type="entry name" value="CarboxyPept-like_regulatory"/>
</dbReference>
<keyword evidence="6 14" id="KW-0812">Transmembrane</keyword>
<accession>A0A5Q0Q6M6</accession>
<keyword evidence="3 14" id="KW-0813">Transport</keyword>
<dbReference type="PANTHER" id="PTHR32552">
    <property type="entry name" value="FERRICHROME IRON RECEPTOR-RELATED"/>
    <property type="match status" value="1"/>
</dbReference>
<dbReference type="GO" id="GO:0015344">
    <property type="term" value="F:siderophore uptake transmembrane transporter activity"/>
    <property type="evidence" value="ECO:0007669"/>
    <property type="project" value="TreeGrafter"/>
</dbReference>
<keyword evidence="9" id="KW-0406">Ion transport</keyword>
<dbReference type="EMBL" id="CP045652">
    <property type="protein sequence ID" value="QGA25006.1"/>
    <property type="molecule type" value="Genomic_DNA"/>
</dbReference>
<keyword evidence="10 15" id="KW-0798">TonB box</keyword>
<feature type="signal peptide" evidence="16">
    <location>
        <begin position="1"/>
        <end position="21"/>
    </location>
</feature>
<dbReference type="InterPro" id="IPR037066">
    <property type="entry name" value="Plug_dom_sf"/>
</dbReference>
<dbReference type="Pfam" id="PF13715">
    <property type="entry name" value="CarbopepD_reg_2"/>
    <property type="match status" value="1"/>
</dbReference>
<evidence type="ECO:0000313" key="19">
    <source>
        <dbReference type="EMBL" id="QGA25006.1"/>
    </source>
</evidence>
<keyword evidence="20" id="KW-1185">Reference proteome</keyword>
<evidence type="ECO:0000256" key="3">
    <source>
        <dbReference type="ARBA" id="ARBA00022448"/>
    </source>
</evidence>
<dbReference type="InterPro" id="IPR036942">
    <property type="entry name" value="Beta-barrel_TonB_sf"/>
</dbReference>
<sequence length="806" mass="89373">MRVAKILILLLMLSAGSTAFGQTTVKGKVVNPTGKGLAEVNISSNGNSVKTNSTGHFELYVAQPGQFVLVLSAIGFESRNIQVNPEGLETKVADLILNDNHNSIDSVDVVGYHTVNDKKLAVGKGGILVRDLPQSVQIINAQVIRDQQVNRLSDVLKNANGVALGANRGGVNENFFARGYSLGSNNIFKNGARTNNGGSIEASTLESVEILKGSAALLYGGVSGGAVLNLVTKKPKFEYGGEVSMRMGSFNQYKPIVDVYGPISDKLAFRVVGTGEYAESYRDNVESKRFYVNPSLLYKISEKSTLNAMFDYLKSDFTPDFGIGSVGGKIDERVGRNTYLNTEWAYNKTNSSNGQLAFSQEFSSNWKLDVNASYQNYTRNYYGAERIQAAENGNMPRALNRTQSDELSFNQQANLNGTIFTGKIKHQVLVGADFDQSKTKNYAFDIFANPLSDTTVINAYDNINIFEKDAYKSRTDIPKANLKTRTTTDVYRYGAFAQDLISLTDKFKVLVGIRYTRQINKEGQGYLYSNGSSYVVRNMTKDSLPLGDKIESAWSPKFAFIYQPIKSTTFYVSYANNFTPNSGYDREFRPMTPSIIDHYEAGVKNELFAGRLTANLTWYRIVNDRFAQSVMDENGNIADSNMKEFTGKTASDGLELDVTGTIVNGLEVMGGYAYNFMRYLETNDKGSVEDVRLVGTTAHTGNASVFYTFQQGGVRGLKLGFSTYYTGKRNAGWNNTKVNVSKNEDRLIPIDPFTTFDFSAGYTYRNWSILGKISNISNEFNYYVHENYSVNPIPPRSFTTTLSYRF</sequence>
<evidence type="ECO:0000256" key="16">
    <source>
        <dbReference type="SAM" id="SignalP"/>
    </source>
</evidence>
<evidence type="ECO:0000256" key="14">
    <source>
        <dbReference type="PROSITE-ProRule" id="PRU01360"/>
    </source>
</evidence>
<comment type="similarity">
    <text evidence="2 14 15">Belongs to the TonB-dependent receptor family.</text>
</comment>
<dbReference type="Pfam" id="PF00593">
    <property type="entry name" value="TonB_dep_Rec_b-barrel"/>
    <property type="match status" value="1"/>
</dbReference>
<dbReference type="Gene3D" id="2.170.130.10">
    <property type="entry name" value="TonB-dependent receptor, plug domain"/>
    <property type="match status" value="1"/>
</dbReference>
<feature type="chain" id="PRO_5024786985" evidence="16">
    <location>
        <begin position="22"/>
        <end position="806"/>
    </location>
</feature>
<dbReference type="Pfam" id="PF07715">
    <property type="entry name" value="Plug"/>
    <property type="match status" value="1"/>
</dbReference>
<dbReference type="Proteomes" id="UP000326921">
    <property type="component" value="Chromosome"/>
</dbReference>
<feature type="domain" description="TonB-dependent receptor-like beta-barrel" evidence="17">
    <location>
        <begin position="300"/>
        <end position="776"/>
    </location>
</feature>
<dbReference type="InterPro" id="IPR000531">
    <property type="entry name" value="Beta-barrel_TonB"/>
</dbReference>
<dbReference type="NCBIfam" id="TIGR01783">
    <property type="entry name" value="TonB-siderophor"/>
    <property type="match status" value="1"/>
</dbReference>
<evidence type="ECO:0000256" key="7">
    <source>
        <dbReference type="ARBA" id="ARBA00022729"/>
    </source>
</evidence>
<evidence type="ECO:0000256" key="10">
    <source>
        <dbReference type="ARBA" id="ARBA00023077"/>
    </source>
</evidence>
<evidence type="ECO:0000259" key="18">
    <source>
        <dbReference type="Pfam" id="PF07715"/>
    </source>
</evidence>
<evidence type="ECO:0000256" key="4">
    <source>
        <dbReference type="ARBA" id="ARBA00022452"/>
    </source>
</evidence>
<dbReference type="InterPro" id="IPR039426">
    <property type="entry name" value="TonB-dep_rcpt-like"/>
</dbReference>
<evidence type="ECO:0000256" key="15">
    <source>
        <dbReference type="RuleBase" id="RU003357"/>
    </source>
</evidence>
<dbReference type="SUPFAM" id="SSF49464">
    <property type="entry name" value="Carboxypeptidase regulatory domain-like"/>
    <property type="match status" value="1"/>
</dbReference>
<evidence type="ECO:0000256" key="8">
    <source>
        <dbReference type="ARBA" id="ARBA00023004"/>
    </source>
</evidence>
<evidence type="ECO:0000256" key="12">
    <source>
        <dbReference type="ARBA" id="ARBA00023170"/>
    </source>
</evidence>
<keyword evidence="13 14" id="KW-0998">Cell outer membrane</keyword>
<name>A0A5Q0Q6M6_9SPHI</name>
<dbReference type="InterPro" id="IPR010105">
    <property type="entry name" value="TonB_sidphr_rcpt"/>
</dbReference>
<dbReference type="InterPro" id="IPR012910">
    <property type="entry name" value="Plug_dom"/>
</dbReference>
<evidence type="ECO:0000256" key="1">
    <source>
        <dbReference type="ARBA" id="ARBA00004571"/>
    </source>
</evidence>
<dbReference type="CDD" id="cd01347">
    <property type="entry name" value="ligand_gated_channel"/>
    <property type="match status" value="1"/>
</dbReference>
<evidence type="ECO:0000256" key="13">
    <source>
        <dbReference type="ARBA" id="ARBA00023237"/>
    </source>
</evidence>
<gene>
    <name evidence="19" type="ORF">GFH32_01105</name>
</gene>
<keyword evidence="4 14" id="KW-1134">Transmembrane beta strand</keyword>
<keyword evidence="7 16" id="KW-0732">Signal</keyword>
<comment type="subcellular location">
    <subcellularLocation>
        <location evidence="1 14">Cell outer membrane</location>
        <topology evidence="1 14">Multi-pass membrane protein</topology>
    </subcellularLocation>
</comment>
<evidence type="ECO:0000256" key="5">
    <source>
        <dbReference type="ARBA" id="ARBA00022496"/>
    </source>
</evidence>
<organism evidence="19 20">
    <name type="scientific">Sphingobacterium zhuxiongii</name>
    <dbReference type="NCBI Taxonomy" id="2662364"/>
    <lineage>
        <taxon>Bacteria</taxon>
        <taxon>Pseudomonadati</taxon>
        <taxon>Bacteroidota</taxon>
        <taxon>Sphingobacteriia</taxon>
        <taxon>Sphingobacteriales</taxon>
        <taxon>Sphingobacteriaceae</taxon>
        <taxon>Sphingobacterium</taxon>
    </lineage>
</organism>
<dbReference type="GO" id="GO:0015891">
    <property type="term" value="P:siderophore transport"/>
    <property type="evidence" value="ECO:0007669"/>
    <property type="project" value="InterPro"/>
</dbReference>
<feature type="domain" description="TonB-dependent receptor plug" evidence="18">
    <location>
        <begin position="129"/>
        <end position="226"/>
    </location>
</feature>
<proteinExistence type="inferred from homology"/>
<evidence type="ECO:0000313" key="20">
    <source>
        <dbReference type="Proteomes" id="UP000326921"/>
    </source>
</evidence>
<evidence type="ECO:0000259" key="17">
    <source>
        <dbReference type="Pfam" id="PF00593"/>
    </source>
</evidence>
<evidence type="ECO:0000256" key="11">
    <source>
        <dbReference type="ARBA" id="ARBA00023136"/>
    </source>
</evidence>
<keyword evidence="5" id="KW-0410">Iron transport</keyword>
<dbReference type="PANTHER" id="PTHR32552:SF68">
    <property type="entry name" value="FERRICHROME OUTER MEMBRANE TRANSPORTER_PHAGE RECEPTOR"/>
    <property type="match status" value="1"/>
</dbReference>
<dbReference type="GO" id="GO:0009279">
    <property type="term" value="C:cell outer membrane"/>
    <property type="evidence" value="ECO:0007669"/>
    <property type="project" value="UniProtKB-SubCell"/>
</dbReference>